<dbReference type="SUPFAM" id="SSF53146">
    <property type="entry name" value="Nitrogenase accessory factor-like"/>
    <property type="match status" value="1"/>
</dbReference>
<dbReference type="STRING" id="288004.AL038_03400"/>
<evidence type="ECO:0000259" key="4">
    <source>
        <dbReference type="Pfam" id="PF02579"/>
    </source>
</evidence>
<dbReference type="KEGG" id="blep:AL038_03400"/>
<evidence type="ECO:0000256" key="1">
    <source>
        <dbReference type="ARBA" id="ARBA00010285"/>
    </source>
</evidence>
<evidence type="ECO:0000313" key="5">
    <source>
        <dbReference type="EMBL" id="AUI67697.1"/>
    </source>
</evidence>
<feature type="region of interest" description="Disordered" evidence="3">
    <location>
        <begin position="142"/>
        <end position="165"/>
    </location>
</feature>
<dbReference type="InterPro" id="IPR036105">
    <property type="entry name" value="DiNase_FeMo-co_biosyn_sf"/>
</dbReference>
<feature type="compositionally biased region" description="Polar residues" evidence="3">
    <location>
        <begin position="142"/>
        <end position="153"/>
    </location>
</feature>
<sequence>MLLQRHLRIVACNTEEHAMDTSAIQVAFASTDMKTVNQHFGSSESFVIYSVTATSATLREAAQFQAYAQDGNEDKLAEKFKLLEGCAAVYCQAIGGSAIRQLTVQGIQPVKVSEGATIHELLESLQTELRNGPTNWLAKAVQKQQKSGDSNNNRFDEMEAEGWNE</sequence>
<dbReference type="PANTHER" id="PTHR33937">
    <property type="entry name" value="IRON-MOLYBDENUM PROTEIN-RELATED-RELATED"/>
    <property type="match status" value="1"/>
</dbReference>
<evidence type="ECO:0000256" key="3">
    <source>
        <dbReference type="SAM" id="MobiDB-lite"/>
    </source>
</evidence>
<feature type="domain" description="Dinitrogenase iron-molybdenum cofactor biosynthesis" evidence="4">
    <location>
        <begin position="34"/>
        <end position="126"/>
    </location>
</feature>
<dbReference type="Proteomes" id="UP000234271">
    <property type="component" value="Chromosome"/>
</dbReference>
<dbReference type="EMBL" id="CP018889">
    <property type="protein sequence ID" value="AUI67697.1"/>
    <property type="molecule type" value="Genomic_DNA"/>
</dbReference>
<dbReference type="AlphaFoldDB" id="A0A2N9YB46"/>
<evidence type="ECO:0000313" key="6">
    <source>
        <dbReference type="Proteomes" id="UP000234271"/>
    </source>
</evidence>
<dbReference type="InterPro" id="IPR051840">
    <property type="entry name" value="NifX/NifY_domain"/>
</dbReference>
<dbReference type="InterPro" id="IPR003731">
    <property type="entry name" value="Di-Nase_FeMo-co_biosynth"/>
</dbReference>
<comment type="similarity">
    <text evidence="1">Belongs to the NifX/NifY family.</text>
</comment>
<dbReference type="Pfam" id="PF02579">
    <property type="entry name" value="Nitro_FeMo-Co"/>
    <property type="match status" value="1"/>
</dbReference>
<dbReference type="OrthoDB" id="9797941at2"/>
<reference evidence="6" key="1">
    <citation type="submission" date="2016-12" db="EMBL/GenBank/DDBJ databases">
        <title>Complete Genome Sequence of Beggiatoa leptomitiformis D-401.</title>
        <authorList>
            <person name="Fomenkov A."/>
            <person name="Vincze T."/>
            <person name="Grabovich M."/>
            <person name="Anton B.P."/>
            <person name="Dubinina G."/>
            <person name="Orlova M."/>
            <person name="Belousova E."/>
            <person name="Roberts R.J."/>
        </authorList>
    </citation>
    <scope>NUCLEOTIDE SEQUENCE [LARGE SCALE GENOMIC DNA]</scope>
    <source>
        <strain evidence="6">D-401</strain>
    </source>
</reference>
<accession>A0A2N9YB46</accession>
<organism evidence="5 6">
    <name type="scientific">Beggiatoa leptomitoformis</name>
    <dbReference type="NCBI Taxonomy" id="288004"/>
    <lineage>
        <taxon>Bacteria</taxon>
        <taxon>Pseudomonadati</taxon>
        <taxon>Pseudomonadota</taxon>
        <taxon>Gammaproteobacteria</taxon>
        <taxon>Thiotrichales</taxon>
        <taxon>Thiotrichaceae</taxon>
        <taxon>Beggiatoa</taxon>
    </lineage>
</organism>
<proteinExistence type="inferred from homology"/>
<keyword evidence="2" id="KW-0535">Nitrogen fixation</keyword>
<dbReference type="Gene3D" id="3.30.420.130">
    <property type="entry name" value="Dinitrogenase iron-molybdenum cofactor biosynthesis domain"/>
    <property type="match status" value="1"/>
</dbReference>
<evidence type="ECO:0000256" key="2">
    <source>
        <dbReference type="ARBA" id="ARBA00023231"/>
    </source>
</evidence>
<dbReference type="PANTHER" id="PTHR33937:SF1">
    <property type="entry name" value="IRON-MOLIBDENUM COFACTOR PROCESSING PROTEIN"/>
    <property type="match status" value="1"/>
</dbReference>
<protein>
    <submittedName>
        <fullName evidence="5">Nitrogen fixation protein NifX</fullName>
    </submittedName>
</protein>
<keyword evidence="6" id="KW-1185">Reference proteome</keyword>
<name>A0A2N9YB46_9GAMM</name>
<dbReference type="CDD" id="cd00853">
    <property type="entry name" value="NifX"/>
    <property type="match status" value="1"/>
</dbReference>
<gene>
    <name evidence="5" type="ORF">BLE401_02630</name>
</gene>
<dbReference type="InterPro" id="IPR034169">
    <property type="entry name" value="NifX-like"/>
</dbReference>